<gene>
    <name evidence="1" type="ORF">NCTC10767_02004</name>
</gene>
<dbReference type="InterPro" id="IPR009663">
    <property type="entry name" value="PAP_PilO"/>
</dbReference>
<evidence type="ECO:0000313" key="1">
    <source>
        <dbReference type="EMBL" id="STC79755.1"/>
    </source>
</evidence>
<organism evidence="1 2">
    <name type="scientific">Escherichia coli</name>
    <dbReference type="NCBI Taxonomy" id="562"/>
    <lineage>
        <taxon>Bacteria</taxon>
        <taxon>Pseudomonadati</taxon>
        <taxon>Pseudomonadota</taxon>
        <taxon>Gammaproteobacteria</taxon>
        <taxon>Enterobacterales</taxon>
        <taxon>Enterobacteriaceae</taxon>
        <taxon>Escherichia</taxon>
    </lineage>
</organism>
<accession>A0A376D0Z9</accession>
<name>A0A376D0Z9_ECOLX</name>
<reference evidence="1 2" key="1">
    <citation type="submission" date="2018-06" db="EMBL/GenBank/DDBJ databases">
        <authorList>
            <consortium name="Pathogen Informatics"/>
            <person name="Doyle S."/>
        </authorList>
    </citation>
    <scope>NUCLEOTIDE SEQUENCE [LARGE SCALE GENOMIC DNA]</scope>
    <source>
        <strain evidence="1 2">NCTC10767</strain>
    </source>
</reference>
<dbReference type="Proteomes" id="UP000254647">
    <property type="component" value="Unassembled WGS sequence"/>
</dbReference>
<evidence type="ECO:0000313" key="2">
    <source>
        <dbReference type="Proteomes" id="UP000254647"/>
    </source>
</evidence>
<dbReference type="Pfam" id="PF06864">
    <property type="entry name" value="PAP_PilO"/>
    <property type="match status" value="1"/>
</dbReference>
<protein>
    <submittedName>
        <fullName evidence="1">Putative Pilin accessory protein pilO</fullName>
    </submittedName>
</protein>
<proteinExistence type="predicted"/>
<dbReference type="AlphaFoldDB" id="A0A376D0Z9"/>
<dbReference type="EMBL" id="UFXW01000004">
    <property type="protein sequence ID" value="STC79755.1"/>
    <property type="molecule type" value="Genomic_DNA"/>
</dbReference>
<sequence length="435" mass="48881">MNGSMQKKIRPVSLISGKQAFLAGLDWKNIPPGYRNARRFARSQGAELYLSCHNHDGENGDEMMIALLSRQDADIPRNIRQCLSLAMLIRPLLKSGGYAIFIIGNDENDDAELTCAFVSVINGILVNDVTGTPTEITEARNTFLMLNAEPENGWVRYEPDGFSPDSRCIPLPLSNLISTRKHPAEARLLPVSRGPQLMTALLIITLLGASWYGWQRYEIWQAEKAEREESARKSAEARITPPWTGQPETGEFIRQCSTTWNQTQLSAAGWRYTLAECSSDGNSGNLRSSYTNTAGTTVTAFIRRITELTDTRPFIVMPEGNSGGVALPVTFRLPDNPVPVDSLPETRDLQERLTTLAQSVQLQIDWQEVNNSFTDENGNIIQPPWKEYDLQIQTLLPANQLAERFSEPSVRFLSVTRQLENGRFRYQFTGKYYAR</sequence>